<gene>
    <name evidence="2" type="ORF">I8608_000569</name>
</gene>
<keyword evidence="1" id="KW-0472">Membrane</keyword>
<evidence type="ECO:0000256" key="1">
    <source>
        <dbReference type="SAM" id="Phobius"/>
    </source>
</evidence>
<accession>A0AAN5MEB8</accession>
<feature type="transmembrane region" description="Helical" evidence="1">
    <location>
        <begin position="12"/>
        <end position="32"/>
    </location>
</feature>
<dbReference type="Proteomes" id="UP000865968">
    <property type="component" value="Unassembled WGS sequence"/>
</dbReference>
<dbReference type="AlphaFoldDB" id="A0AAN5MEB8"/>
<keyword evidence="1" id="KW-1133">Transmembrane helix</keyword>
<reference evidence="2" key="2">
    <citation type="submission" date="2020-10" db="EMBL/GenBank/DDBJ databases">
        <authorList>
            <consortium name="NCBI Pathogen Detection Project"/>
        </authorList>
    </citation>
    <scope>NUCLEOTIDE SEQUENCE</scope>
    <source>
        <strain evidence="2">Morganella morganii ARLG-3209</strain>
    </source>
</reference>
<keyword evidence="1" id="KW-0812">Transmembrane</keyword>
<sequence>MNSSARFDIADAILSLHGIVLWCAISGVICVIDCDGFQLVVSADR</sequence>
<evidence type="ECO:0000313" key="2">
    <source>
        <dbReference type="EMBL" id="HAT3807770.1"/>
    </source>
</evidence>
<organism evidence="2 3">
    <name type="scientific">Morganella morganii</name>
    <name type="common">Proteus morganii</name>
    <dbReference type="NCBI Taxonomy" id="582"/>
    <lineage>
        <taxon>Bacteria</taxon>
        <taxon>Pseudomonadati</taxon>
        <taxon>Pseudomonadota</taxon>
        <taxon>Gammaproteobacteria</taxon>
        <taxon>Enterobacterales</taxon>
        <taxon>Morganellaceae</taxon>
        <taxon>Morganella</taxon>
    </lineage>
</organism>
<reference evidence="2" key="1">
    <citation type="journal article" date="2018" name="Genome Biol.">
        <title>SKESA: strategic k-mer extension for scrupulous assemblies.</title>
        <authorList>
            <person name="Souvorov A."/>
            <person name="Agarwala R."/>
            <person name="Lipman D.J."/>
        </authorList>
    </citation>
    <scope>NUCLEOTIDE SEQUENCE</scope>
    <source>
        <strain evidence="2">Morganella morganii ARLG-3209</strain>
    </source>
</reference>
<protein>
    <submittedName>
        <fullName evidence="2">Uncharacterized protein</fullName>
    </submittedName>
</protein>
<proteinExistence type="predicted"/>
<dbReference type="EMBL" id="DACSWI010000001">
    <property type="protein sequence ID" value="HAT3807770.1"/>
    <property type="molecule type" value="Genomic_DNA"/>
</dbReference>
<comment type="caution">
    <text evidence="2">The sequence shown here is derived from an EMBL/GenBank/DDBJ whole genome shotgun (WGS) entry which is preliminary data.</text>
</comment>
<name>A0AAN5MEB8_MORMO</name>
<evidence type="ECO:0000313" key="3">
    <source>
        <dbReference type="Proteomes" id="UP000865968"/>
    </source>
</evidence>